<dbReference type="RefSeq" id="WP_017489523.1">
    <property type="nucleotide sequence ID" value="NZ_BAABAG010000012.1"/>
</dbReference>
<feature type="region of interest" description="Disordered" evidence="1">
    <location>
        <begin position="1"/>
        <end position="21"/>
    </location>
</feature>
<keyword evidence="3" id="KW-1185">Reference proteome</keyword>
<name>A0A7W9N0W6_9MICC</name>
<evidence type="ECO:0000313" key="3">
    <source>
        <dbReference type="Proteomes" id="UP000567246"/>
    </source>
</evidence>
<protein>
    <recommendedName>
        <fullName evidence="4">Alpha/beta hydrolase</fullName>
    </recommendedName>
</protein>
<dbReference type="AlphaFoldDB" id="A0A7W9N0W6"/>
<gene>
    <name evidence="2" type="ORF">HDA33_002029</name>
</gene>
<organism evidence="2 3">
    <name type="scientific">Micrococcus endophyticus</name>
    <dbReference type="NCBI Taxonomy" id="455343"/>
    <lineage>
        <taxon>Bacteria</taxon>
        <taxon>Bacillati</taxon>
        <taxon>Actinomycetota</taxon>
        <taxon>Actinomycetes</taxon>
        <taxon>Micrococcales</taxon>
        <taxon>Micrococcaceae</taxon>
        <taxon>Micrococcus</taxon>
    </lineage>
</organism>
<evidence type="ECO:0008006" key="4">
    <source>
        <dbReference type="Google" id="ProtNLM"/>
    </source>
</evidence>
<evidence type="ECO:0000313" key="2">
    <source>
        <dbReference type="EMBL" id="MBB5849465.1"/>
    </source>
</evidence>
<proteinExistence type="predicted"/>
<dbReference type="EMBL" id="JACHMW010000001">
    <property type="protein sequence ID" value="MBB5849465.1"/>
    <property type="molecule type" value="Genomic_DNA"/>
</dbReference>
<dbReference type="Proteomes" id="UP000567246">
    <property type="component" value="Unassembled WGS sequence"/>
</dbReference>
<comment type="caution">
    <text evidence="2">The sequence shown here is derived from an EMBL/GenBank/DDBJ whole genome shotgun (WGS) entry which is preliminary data.</text>
</comment>
<accession>A0A7W9N0W6</accession>
<sequence>MQFPDRHSPRTACRPHRASAPHLRTAAHVRTFLATLDPDDAEPFLEMSPRLVPETWERFRDHALPGIRAVDEDAVERPSARYVLDAAGHNLHLDRPEASGPLVGEWAAEAARAARD</sequence>
<reference evidence="2 3" key="1">
    <citation type="submission" date="2020-08" db="EMBL/GenBank/DDBJ databases">
        <title>Sequencing the genomes of 1000 actinobacteria strains.</title>
        <authorList>
            <person name="Klenk H.-P."/>
        </authorList>
    </citation>
    <scope>NUCLEOTIDE SEQUENCE [LARGE SCALE GENOMIC DNA]</scope>
    <source>
        <strain evidence="2 3">DSM 17945</strain>
    </source>
</reference>
<evidence type="ECO:0000256" key="1">
    <source>
        <dbReference type="SAM" id="MobiDB-lite"/>
    </source>
</evidence>